<protein>
    <recommendedName>
        <fullName evidence="12">Phosphomannomutase</fullName>
    </recommendedName>
</protein>
<keyword evidence="5" id="KW-0460">Magnesium</keyword>
<feature type="domain" description="Alpha-D-phosphohexomutase C-terminal" evidence="7">
    <location>
        <begin position="424"/>
        <end position="469"/>
    </location>
</feature>
<feature type="domain" description="Alpha-D-phosphohexomutase alpha/beta/alpha" evidence="9">
    <location>
        <begin position="165"/>
        <end position="266"/>
    </location>
</feature>
<dbReference type="GO" id="GO:0005975">
    <property type="term" value="P:carbohydrate metabolic process"/>
    <property type="evidence" value="ECO:0007669"/>
    <property type="project" value="InterPro"/>
</dbReference>
<feature type="domain" description="Alpha-D-phosphohexomutase alpha/beta/alpha" evidence="10">
    <location>
        <begin position="275"/>
        <end position="377"/>
    </location>
</feature>
<evidence type="ECO:0000259" key="10">
    <source>
        <dbReference type="Pfam" id="PF02880"/>
    </source>
</evidence>
<dbReference type="AlphaFoldDB" id="A0A381TZ60"/>
<name>A0A381TZ60_9ZZZZ</name>
<accession>A0A381TZ60</accession>
<dbReference type="InterPro" id="IPR005846">
    <property type="entry name" value="A-D-PHexomutase_a/b/a-III"/>
</dbReference>
<dbReference type="PROSITE" id="PS00710">
    <property type="entry name" value="PGM_PMM"/>
    <property type="match status" value="1"/>
</dbReference>
<dbReference type="PANTHER" id="PTHR45745">
    <property type="entry name" value="PHOSPHOMANNOMUTASE 45A"/>
    <property type="match status" value="1"/>
</dbReference>
<dbReference type="Pfam" id="PF02880">
    <property type="entry name" value="PGM_PMM_III"/>
    <property type="match status" value="1"/>
</dbReference>
<dbReference type="EMBL" id="UINC01005432">
    <property type="protein sequence ID" value="SVA21295.1"/>
    <property type="molecule type" value="Genomic_DNA"/>
</dbReference>
<evidence type="ECO:0000259" key="7">
    <source>
        <dbReference type="Pfam" id="PF00408"/>
    </source>
</evidence>
<organism evidence="11">
    <name type="scientific">marine metagenome</name>
    <dbReference type="NCBI Taxonomy" id="408172"/>
    <lineage>
        <taxon>unclassified sequences</taxon>
        <taxon>metagenomes</taxon>
        <taxon>ecological metagenomes</taxon>
    </lineage>
</organism>
<dbReference type="Pfam" id="PF02878">
    <property type="entry name" value="PGM_PMM_I"/>
    <property type="match status" value="1"/>
</dbReference>
<dbReference type="GO" id="GO:0006166">
    <property type="term" value="P:purine ribonucleoside salvage"/>
    <property type="evidence" value="ECO:0007669"/>
    <property type="project" value="TreeGrafter"/>
</dbReference>
<dbReference type="Gene3D" id="3.40.120.10">
    <property type="entry name" value="Alpha-D-Glucose-1,6-Bisphosphate, subunit A, domain 3"/>
    <property type="match status" value="3"/>
</dbReference>
<evidence type="ECO:0000256" key="1">
    <source>
        <dbReference type="ARBA" id="ARBA00001946"/>
    </source>
</evidence>
<keyword evidence="3" id="KW-0597">Phosphoprotein</keyword>
<dbReference type="InterPro" id="IPR016066">
    <property type="entry name" value="A-D-PHexomutase_CS"/>
</dbReference>
<evidence type="ECO:0000259" key="9">
    <source>
        <dbReference type="Pfam" id="PF02879"/>
    </source>
</evidence>
<dbReference type="PANTHER" id="PTHR45745:SF1">
    <property type="entry name" value="PHOSPHOGLUCOMUTASE 2B-RELATED"/>
    <property type="match status" value="1"/>
</dbReference>
<sequence>MHRPKIQFGTDGWRAIIDDTFTIPNVRACAEAVALHLISTGRSDQGLVIGFDTRYGSPRFAKAVADVVKGYGIKTYTFDVAAPTPACSFAVVNQSAANGVMITASHNPAEWNGFKIKSSVGGSATPEEVAQIEAHLSNILEGNSPKHPATTGLTGTDTVLDSIGPYIEQLKKVINIDPIRSEKMKVVVDAMHGSGAGILPNILGGGEVEVIEIRSNPDHTFPGMEQPEPIERNVKPLSKAVRELGADVGIALDGDADRVGIVDESGRYFSTLEVFSLLTDHFMGRRREKGGVACTITMSSMIDKLSDNYGVPSYRTPVGFKFVGPAMIENNCSMGGEESGGYAFRGHIPERDGSLSGLLFLEAMVMSGLKPSQLLTNLHALVGPHTFERLDISYDESERKSIAEKILSASPSSLGGLNLESDDRRDGVRFNLTGGSWAVARMSGTEPLLRIYAEAPDTNTLKSILKATRETLGV</sequence>
<dbReference type="GO" id="GO:0008973">
    <property type="term" value="F:phosphopentomutase activity"/>
    <property type="evidence" value="ECO:0007669"/>
    <property type="project" value="TreeGrafter"/>
</dbReference>
<dbReference type="GO" id="GO:0000287">
    <property type="term" value="F:magnesium ion binding"/>
    <property type="evidence" value="ECO:0007669"/>
    <property type="project" value="InterPro"/>
</dbReference>
<feature type="domain" description="Alpha-D-phosphohexomutase alpha/beta/alpha" evidence="8">
    <location>
        <begin position="6"/>
        <end position="139"/>
    </location>
</feature>
<evidence type="ECO:0000256" key="2">
    <source>
        <dbReference type="ARBA" id="ARBA00010231"/>
    </source>
</evidence>
<keyword evidence="6" id="KW-0413">Isomerase</keyword>
<comment type="similarity">
    <text evidence="2">Belongs to the phosphohexose mutase family.</text>
</comment>
<gene>
    <name evidence="11" type="ORF">METZ01_LOCUS74149</name>
</gene>
<dbReference type="SUPFAM" id="SSF53738">
    <property type="entry name" value="Phosphoglucomutase, first 3 domains"/>
    <property type="match status" value="2"/>
</dbReference>
<dbReference type="InterPro" id="IPR005843">
    <property type="entry name" value="A-D-PHexomutase_C"/>
</dbReference>
<dbReference type="InterPro" id="IPR036900">
    <property type="entry name" value="A-D-PHexomutase_C_sf"/>
</dbReference>
<evidence type="ECO:0000256" key="4">
    <source>
        <dbReference type="ARBA" id="ARBA00022723"/>
    </source>
</evidence>
<evidence type="ECO:0000256" key="3">
    <source>
        <dbReference type="ARBA" id="ARBA00022553"/>
    </source>
</evidence>
<dbReference type="Pfam" id="PF00408">
    <property type="entry name" value="PGM_PMM_IV"/>
    <property type="match status" value="1"/>
</dbReference>
<keyword evidence="4" id="KW-0479">Metal-binding</keyword>
<dbReference type="InterPro" id="IPR005841">
    <property type="entry name" value="Alpha-D-phosphohexomutase_SF"/>
</dbReference>
<evidence type="ECO:0008006" key="12">
    <source>
        <dbReference type="Google" id="ProtNLM"/>
    </source>
</evidence>
<dbReference type="InterPro" id="IPR005844">
    <property type="entry name" value="A-D-PHexomutase_a/b/a-I"/>
</dbReference>
<evidence type="ECO:0000256" key="5">
    <source>
        <dbReference type="ARBA" id="ARBA00022842"/>
    </source>
</evidence>
<comment type="cofactor">
    <cofactor evidence="1">
        <name>Mg(2+)</name>
        <dbReference type="ChEBI" id="CHEBI:18420"/>
    </cofactor>
</comment>
<dbReference type="InterPro" id="IPR005845">
    <property type="entry name" value="A-D-PHexomutase_a/b/a-II"/>
</dbReference>
<proteinExistence type="inferred from homology"/>
<dbReference type="Pfam" id="PF02879">
    <property type="entry name" value="PGM_PMM_II"/>
    <property type="match status" value="1"/>
</dbReference>
<dbReference type="InterPro" id="IPR016055">
    <property type="entry name" value="A-D-PHexomutase_a/b/a-I/II/III"/>
</dbReference>
<dbReference type="Gene3D" id="3.30.310.50">
    <property type="entry name" value="Alpha-D-phosphohexomutase, C-terminal domain"/>
    <property type="match status" value="1"/>
</dbReference>
<dbReference type="PRINTS" id="PR00509">
    <property type="entry name" value="PGMPMM"/>
</dbReference>
<reference evidence="11" key="1">
    <citation type="submission" date="2018-05" db="EMBL/GenBank/DDBJ databases">
        <authorList>
            <person name="Lanie J.A."/>
            <person name="Ng W.-L."/>
            <person name="Kazmierczak K.M."/>
            <person name="Andrzejewski T.M."/>
            <person name="Davidsen T.M."/>
            <person name="Wayne K.J."/>
            <person name="Tettelin H."/>
            <person name="Glass J.I."/>
            <person name="Rusch D."/>
            <person name="Podicherti R."/>
            <person name="Tsui H.-C.T."/>
            <person name="Winkler M.E."/>
        </authorList>
    </citation>
    <scope>NUCLEOTIDE SEQUENCE</scope>
</reference>
<evidence type="ECO:0000259" key="8">
    <source>
        <dbReference type="Pfam" id="PF02878"/>
    </source>
</evidence>
<evidence type="ECO:0000313" key="11">
    <source>
        <dbReference type="EMBL" id="SVA21295.1"/>
    </source>
</evidence>
<dbReference type="SUPFAM" id="SSF55957">
    <property type="entry name" value="Phosphoglucomutase, C-terminal domain"/>
    <property type="match status" value="1"/>
</dbReference>
<evidence type="ECO:0000256" key="6">
    <source>
        <dbReference type="ARBA" id="ARBA00023235"/>
    </source>
</evidence>